<dbReference type="HOGENOM" id="CLU_2577616_0_0_1"/>
<reference evidence="1" key="1">
    <citation type="journal article" date="2009" name="Rice">
        <title>De Novo Next Generation Sequencing of Plant Genomes.</title>
        <authorList>
            <person name="Rounsley S."/>
            <person name="Marri P.R."/>
            <person name="Yu Y."/>
            <person name="He R."/>
            <person name="Sisneros N."/>
            <person name="Goicoechea J.L."/>
            <person name="Lee S.J."/>
            <person name="Angelova A."/>
            <person name="Kudrna D."/>
            <person name="Luo M."/>
            <person name="Affourtit J."/>
            <person name="Desany B."/>
            <person name="Knight J."/>
            <person name="Niazi F."/>
            <person name="Egholm M."/>
            <person name="Wing R.A."/>
        </authorList>
    </citation>
    <scope>NUCLEOTIDE SEQUENCE [LARGE SCALE GENOMIC DNA]</scope>
    <source>
        <strain evidence="1">cv. IRGC 105608</strain>
    </source>
</reference>
<dbReference type="Proteomes" id="UP000026960">
    <property type="component" value="Chromosome 2"/>
</dbReference>
<evidence type="ECO:0000313" key="2">
    <source>
        <dbReference type="Proteomes" id="UP000026960"/>
    </source>
</evidence>
<name>A0A0D3F4D7_9ORYZ</name>
<protein>
    <submittedName>
        <fullName evidence="1">Uncharacterized protein</fullName>
    </submittedName>
</protein>
<dbReference type="EnsemblPlants" id="OBART02G14410.1">
    <property type="protein sequence ID" value="OBART02G14410.1"/>
    <property type="gene ID" value="OBART02G14410"/>
</dbReference>
<proteinExistence type="predicted"/>
<evidence type="ECO:0000313" key="1">
    <source>
        <dbReference type="EnsemblPlants" id="OBART02G14410.1"/>
    </source>
</evidence>
<dbReference type="PaxDb" id="65489-OBART02G14410.1"/>
<organism evidence="1">
    <name type="scientific">Oryza barthii</name>
    <dbReference type="NCBI Taxonomy" id="65489"/>
    <lineage>
        <taxon>Eukaryota</taxon>
        <taxon>Viridiplantae</taxon>
        <taxon>Streptophyta</taxon>
        <taxon>Embryophyta</taxon>
        <taxon>Tracheophyta</taxon>
        <taxon>Spermatophyta</taxon>
        <taxon>Magnoliopsida</taxon>
        <taxon>Liliopsida</taxon>
        <taxon>Poales</taxon>
        <taxon>Poaceae</taxon>
        <taxon>BOP clade</taxon>
        <taxon>Oryzoideae</taxon>
        <taxon>Oryzeae</taxon>
        <taxon>Oryzinae</taxon>
        <taxon>Oryza</taxon>
    </lineage>
</organism>
<accession>A0A0D3F4D7</accession>
<dbReference type="AlphaFoldDB" id="A0A0D3F4D7"/>
<keyword evidence="2" id="KW-1185">Reference proteome</keyword>
<reference evidence="1" key="2">
    <citation type="submission" date="2015-03" db="UniProtKB">
        <authorList>
            <consortium name="EnsemblPlants"/>
        </authorList>
    </citation>
    <scope>IDENTIFICATION</scope>
</reference>
<dbReference type="Gramene" id="OBART02G14410.1">
    <property type="protein sequence ID" value="OBART02G14410.1"/>
    <property type="gene ID" value="OBART02G14410"/>
</dbReference>
<sequence length="81" mass="8889">MESVVLATMLRRRNILHLPTLGDPLANLDGVAAYDHDTDAVQMRDELPRNDVAVSGKGENKAAEPDLSKQVFAIFSFELGH</sequence>